<evidence type="ECO:0000256" key="7">
    <source>
        <dbReference type="ARBA" id="ARBA00047899"/>
    </source>
</evidence>
<dbReference type="GO" id="GO:0005524">
    <property type="term" value="F:ATP binding"/>
    <property type="evidence" value="ECO:0007669"/>
    <property type="project" value="UniProtKB-KW"/>
</dbReference>
<comment type="catalytic activity">
    <reaction evidence="7">
        <text>L-threonyl-[protein] + ATP = O-phospho-L-threonyl-[protein] + ADP + H(+)</text>
        <dbReference type="Rhea" id="RHEA:46608"/>
        <dbReference type="Rhea" id="RHEA-COMP:11060"/>
        <dbReference type="Rhea" id="RHEA-COMP:11605"/>
        <dbReference type="ChEBI" id="CHEBI:15378"/>
        <dbReference type="ChEBI" id="CHEBI:30013"/>
        <dbReference type="ChEBI" id="CHEBI:30616"/>
        <dbReference type="ChEBI" id="CHEBI:61977"/>
        <dbReference type="ChEBI" id="CHEBI:456216"/>
        <dbReference type="EC" id="2.7.11.1"/>
    </reaction>
</comment>
<dbReference type="Gene3D" id="1.10.510.10">
    <property type="entry name" value="Transferase(Phosphotransferase) domain 1"/>
    <property type="match status" value="1"/>
</dbReference>
<dbReference type="GO" id="GO:0004674">
    <property type="term" value="F:protein serine/threonine kinase activity"/>
    <property type="evidence" value="ECO:0007669"/>
    <property type="project" value="UniProtKB-KW"/>
</dbReference>
<keyword evidence="5 10" id="KW-0418">Kinase</keyword>
<evidence type="ECO:0000256" key="4">
    <source>
        <dbReference type="ARBA" id="ARBA00022741"/>
    </source>
</evidence>
<accession>A0A136ILF2</accession>
<dbReference type="PROSITE" id="PS50011">
    <property type="entry name" value="PROTEIN_KINASE_DOM"/>
    <property type="match status" value="1"/>
</dbReference>
<sequence length="413" mass="45993">DPNSNTCGYPAEDIWRYKPGGYHPVQLGDTFSHGRYRILHKLGWGGSSTNWLVRDGLENRNVALKVSSADVISREGPGEKRMLQALSTLPKSHPGHAHIVALLDSFVVKGPNGAHSCLVLELLGPSVFDTNFNIFMGYPFPASLAKKIASQVLRGIDLLSRHGIGHGDLHTSNLAFKIPEIDRLSEKELLQLYSKPDTEPVKRKDGGPIGDQVPPYLVDAAHMADSVVRQALKTDPCVKMIDFSEAFLDKDPPERLRTSITVRAPEVLFGDEFDRRVDLWALGCMLFELATAQLLFQSLSEQRIIAEILGAGIDDKRLPPRWQDKWHAVRPAREGEVGEYSGRTPHQWLEECYTFHRPELTTSAAATSTIEDLFSKSDLADISRLMGKLMKFEPGERAEACEVLDDAWFRGVS</sequence>
<feature type="domain" description="Protein kinase" evidence="9">
    <location>
        <begin position="36"/>
        <end position="409"/>
    </location>
</feature>
<dbReference type="InParanoid" id="A0A136ILF2"/>
<dbReference type="Pfam" id="PF00069">
    <property type="entry name" value="Pkinase"/>
    <property type="match status" value="2"/>
</dbReference>
<dbReference type="InterPro" id="IPR051334">
    <property type="entry name" value="SRPK"/>
</dbReference>
<dbReference type="SMART" id="SM00220">
    <property type="entry name" value="S_TKc"/>
    <property type="match status" value="1"/>
</dbReference>
<dbReference type="GO" id="GO:0050684">
    <property type="term" value="P:regulation of mRNA processing"/>
    <property type="evidence" value="ECO:0007669"/>
    <property type="project" value="TreeGrafter"/>
</dbReference>
<keyword evidence="4" id="KW-0547">Nucleotide-binding</keyword>
<dbReference type="PANTHER" id="PTHR47634">
    <property type="entry name" value="PROTEIN KINASE DOMAIN-CONTAINING PROTEIN-RELATED"/>
    <property type="match status" value="1"/>
</dbReference>
<dbReference type="EC" id="2.7.11.1" evidence="1"/>
<dbReference type="EMBL" id="KQ964276">
    <property type="protein sequence ID" value="KXJ85684.1"/>
    <property type="molecule type" value="Genomic_DNA"/>
</dbReference>
<dbReference type="InterPro" id="IPR000719">
    <property type="entry name" value="Prot_kinase_dom"/>
</dbReference>
<evidence type="ECO:0000256" key="6">
    <source>
        <dbReference type="ARBA" id="ARBA00022840"/>
    </source>
</evidence>
<evidence type="ECO:0000259" key="9">
    <source>
        <dbReference type="PROSITE" id="PS50011"/>
    </source>
</evidence>
<protein>
    <recommendedName>
        <fullName evidence="1">non-specific serine/threonine protein kinase</fullName>
        <ecNumber evidence="1">2.7.11.1</ecNumber>
    </recommendedName>
</protein>
<keyword evidence="6" id="KW-0067">ATP-binding</keyword>
<dbReference type="Gene3D" id="3.30.200.20">
    <property type="entry name" value="Phosphorylase Kinase, domain 1"/>
    <property type="match status" value="1"/>
</dbReference>
<gene>
    <name evidence="10" type="ORF">Micbo1qcDRAFT_221651</name>
</gene>
<evidence type="ECO:0000256" key="5">
    <source>
        <dbReference type="ARBA" id="ARBA00022777"/>
    </source>
</evidence>
<evidence type="ECO:0000256" key="8">
    <source>
        <dbReference type="ARBA" id="ARBA00048679"/>
    </source>
</evidence>
<evidence type="ECO:0000256" key="3">
    <source>
        <dbReference type="ARBA" id="ARBA00022679"/>
    </source>
</evidence>
<keyword evidence="3" id="KW-0808">Transferase</keyword>
<evidence type="ECO:0000256" key="2">
    <source>
        <dbReference type="ARBA" id="ARBA00022527"/>
    </source>
</evidence>
<dbReference type="Proteomes" id="UP000070501">
    <property type="component" value="Unassembled WGS sequence"/>
</dbReference>
<dbReference type="STRING" id="196109.A0A136ILF2"/>
<comment type="catalytic activity">
    <reaction evidence="8">
        <text>L-seryl-[protein] + ATP = O-phospho-L-seryl-[protein] + ADP + H(+)</text>
        <dbReference type="Rhea" id="RHEA:17989"/>
        <dbReference type="Rhea" id="RHEA-COMP:9863"/>
        <dbReference type="Rhea" id="RHEA-COMP:11604"/>
        <dbReference type="ChEBI" id="CHEBI:15378"/>
        <dbReference type="ChEBI" id="CHEBI:29999"/>
        <dbReference type="ChEBI" id="CHEBI:30616"/>
        <dbReference type="ChEBI" id="CHEBI:83421"/>
        <dbReference type="ChEBI" id="CHEBI:456216"/>
        <dbReference type="EC" id="2.7.11.1"/>
    </reaction>
</comment>
<dbReference type="OrthoDB" id="5979581at2759"/>
<dbReference type="AlphaFoldDB" id="A0A136ILF2"/>
<feature type="non-terminal residue" evidence="10">
    <location>
        <position position="1"/>
    </location>
</feature>
<evidence type="ECO:0000313" key="11">
    <source>
        <dbReference type="Proteomes" id="UP000070501"/>
    </source>
</evidence>
<dbReference type="SUPFAM" id="SSF56112">
    <property type="entry name" value="Protein kinase-like (PK-like)"/>
    <property type="match status" value="1"/>
</dbReference>
<name>A0A136ILF2_9PEZI</name>
<evidence type="ECO:0000313" key="10">
    <source>
        <dbReference type="EMBL" id="KXJ85684.1"/>
    </source>
</evidence>
<proteinExistence type="predicted"/>
<organism evidence="10 11">
    <name type="scientific">Microdochium bolleyi</name>
    <dbReference type="NCBI Taxonomy" id="196109"/>
    <lineage>
        <taxon>Eukaryota</taxon>
        <taxon>Fungi</taxon>
        <taxon>Dikarya</taxon>
        <taxon>Ascomycota</taxon>
        <taxon>Pezizomycotina</taxon>
        <taxon>Sordariomycetes</taxon>
        <taxon>Xylariomycetidae</taxon>
        <taxon>Xylariales</taxon>
        <taxon>Microdochiaceae</taxon>
        <taxon>Microdochium</taxon>
    </lineage>
</organism>
<reference evidence="11" key="1">
    <citation type="submission" date="2016-02" db="EMBL/GenBank/DDBJ databases">
        <title>Draft genome sequence of Microdochium bolleyi, a fungal endophyte of beachgrass.</title>
        <authorList>
            <consortium name="DOE Joint Genome Institute"/>
            <person name="David A.S."/>
            <person name="May G."/>
            <person name="Haridas S."/>
            <person name="Lim J."/>
            <person name="Wang M."/>
            <person name="Labutti K."/>
            <person name="Lipzen A."/>
            <person name="Barry K."/>
            <person name="Grigoriev I.V."/>
        </authorList>
    </citation>
    <scope>NUCLEOTIDE SEQUENCE [LARGE SCALE GENOMIC DNA]</scope>
    <source>
        <strain evidence="11">J235TASD1</strain>
    </source>
</reference>
<evidence type="ECO:0000256" key="1">
    <source>
        <dbReference type="ARBA" id="ARBA00012513"/>
    </source>
</evidence>
<keyword evidence="2" id="KW-0723">Serine/threonine-protein kinase</keyword>
<dbReference type="InterPro" id="IPR011009">
    <property type="entry name" value="Kinase-like_dom_sf"/>
</dbReference>
<dbReference type="GO" id="GO:0000245">
    <property type="term" value="P:spliceosomal complex assembly"/>
    <property type="evidence" value="ECO:0007669"/>
    <property type="project" value="TreeGrafter"/>
</dbReference>
<dbReference type="PANTHER" id="PTHR47634:SF9">
    <property type="entry name" value="PROTEIN KINASE DOMAIN-CONTAINING PROTEIN-RELATED"/>
    <property type="match status" value="1"/>
</dbReference>
<keyword evidence="11" id="KW-1185">Reference proteome</keyword>